<protein>
    <submittedName>
        <fullName evidence="1">Uncharacterized protein</fullName>
    </submittedName>
</protein>
<dbReference type="AlphaFoldDB" id="A0A0H2RU73"/>
<accession>A0A0H2RU73</accession>
<dbReference type="EMBL" id="KQ085928">
    <property type="protein sequence ID" value="KLO15560.1"/>
    <property type="molecule type" value="Genomic_DNA"/>
</dbReference>
<dbReference type="OrthoDB" id="2935770at2759"/>
<dbReference type="InParanoid" id="A0A0H2RU73"/>
<organism evidence="1 2">
    <name type="scientific">Schizopora paradoxa</name>
    <dbReference type="NCBI Taxonomy" id="27342"/>
    <lineage>
        <taxon>Eukaryota</taxon>
        <taxon>Fungi</taxon>
        <taxon>Dikarya</taxon>
        <taxon>Basidiomycota</taxon>
        <taxon>Agaricomycotina</taxon>
        <taxon>Agaricomycetes</taxon>
        <taxon>Hymenochaetales</taxon>
        <taxon>Schizoporaceae</taxon>
        <taxon>Schizopora</taxon>
    </lineage>
</organism>
<name>A0A0H2RU73_9AGAM</name>
<evidence type="ECO:0000313" key="1">
    <source>
        <dbReference type="EMBL" id="KLO15560.1"/>
    </source>
</evidence>
<reference evidence="1 2" key="1">
    <citation type="submission" date="2015-04" db="EMBL/GenBank/DDBJ databases">
        <title>Complete genome sequence of Schizopora paradoxa KUC8140, a cosmopolitan wood degrader in East Asia.</title>
        <authorList>
            <consortium name="DOE Joint Genome Institute"/>
            <person name="Min B."/>
            <person name="Park H."/>
            <person name="Jang Y."/>
            <person name="Kim J.-J."/>
            <person name="Kim K.H."/>
            <person name="Pangilinan J."/>
            <person name="Lipzen A."/>
            <person name="Riley R."/>
            <person name="Grigoriev I.V."/>
            <person name="Spatafora J.W."/>
            <person name="Choi I.-G."/>
        </authorList>
    </citation>
    <scope>NUCLEOTIDE SEQUENCE [LARGE SCALE GENOMIC DNA]</scope>
    <source>
        <strain evidence="1 2">KUC8140</strain>
    </source>
</reference>
<evidence type="ECO:0000313" key="2">
    <source>
        <dbReference type="Proteomes" id="UP000053477"/>
    </source>
</evidence>
<proteinExistence type="predicted"/>
<sequence>MTSYLSVLARNSPQGPPLCWDWDHQTILDYIEERVALAKSNKDTLLPDILAVYQQILKPCIKGKTYYITLLDGARNETVNVAHVIVRFHHHKVPITNVFDALGWFISVTELRRGHGTSEDLISEHFERFVNFTRLCHKLKKFMKDNVGQVPAKAHMLFSANLPSVFASGDIWEEIGALSTSLPSMTKNAGKEMSTAIRQGSFSYNRTPQVSQANFRGAKDCPWKLGHCAETLTILSQIQSTQWMYVLGAALKINKLSGPFKGYDYYRNGPAHDPACGNCRILFSRCNATLIDICSQQILGPVPTGLQIDSRWTQLKFCHTCGDFMNTKDRRKKSSACRYGCAAVWCNNCRQSDDTAHEESCLLRHLLRGTLIAPETAQMSFPSAVPFVPGQYLYPAQSSSAPQNNCPPSMYQMSGIPAQGYSEAQDELYRWGTSPSTQYYMGQY</sequence>
<gene>
    <name evidence="1" type="ORF">SCHPADRAFT_261420</name>
</gene>
<dbReference type="Proteomes" id="UP000053477">
    <property type="component" value="Unassembled WGS sequence"/>
</dbReference>
<keyword evidence="2" id="KW-1185">Reference proteome</keyword>